<feature type="domain" description="LysM" evidence="2">
    <location>
        <begin position="62"/>
        <end position="110"/>
    </location>
</feature>
<dbReference type="InterPro" id="IPR036779">
    <property type="entry name" value="LysM_dom_sf"/>
</dbReference>
<dbReference type="RefSeq" id="WP_171783017.1">
    <property type="nucleotide sequence ID" value="NZ_BAAAML010000002.1"/>
</dbReference>
<keyword evidence="1" id="KW-0472">Membrane</keyword>
<accession>A0ABX2A224</accession>
<evidence type="ECO:0000256" key="1">
    <source>
        <dbReference type="SAM" id="Phobius"/>
    </source>
</evidence>
<evidence type="ECO:0000313" key="4">
    <source>
        <dbReference type="Proteomes" id="UP000757540"/>
    </source>
</evidence>
<dbReference type="Pfam" id="PF01476">
    <property type="entry name" value="LysM"/>
    <property type="match status" value="1"/>
</dbReference>
<evidence type="ECO:0000259" key="2">
    <source>
        <dbReference type="Pfam" id="PF01476"/>
    </source>
</evidence>
<organism evidence="3 4">
    <name type="scientific">Isoptericola halotolerans</name>
    <dbReference type="NCBI Taxonomy" id="300560"/>
    <lineage>
        <taxon>Bacteria</taxon>
        <taxon>Bacillati</taxon>
        <taxon>Actinomycetota</taxon>
        <taxon>Actinomycetes</taxon>
        <taxon>Micrococcales</taxon>
        <taxon>Promicromonosporaceae</taxon>
        <taxon>Isoptericola</taxon>
    </lineage>
</organism>
<dbReference type="Gene3D" id="3.10.350.10">
    <property type="entry name" value="LysM domain"/>
    <property type="match status" value="1"/>
</dbReference>
<reference evidence="3 4" key="1">
    <citation type="submission" date="2020-05" db="EMBL/GenBank/DDBJ databases">
        <title>Genomic Encyclopedia of Type Strains, Phase III (KMG-III): the genomes of soil and plant-associated and newly described type strains.</title>
        <authorList>
            <person name="Whitman W."/>
        </authorList>
    </citation>
    <scope>NUCLEOTIDE SEQUENCE [LARGE SCALE GENOMIC DNA]</scope>
    <source>
        <strain evidence="3 4">KCTC 19046</strain>
    </source>
</reference>
<feature type="transmembrane region" description="Helical" evidence="1">
    <location>
        <begin position="28"/>
        <end position="49"/>
    </location>
</feature>
<proteinExistence type="predicted"/>
<dbReference type="Proteomes" id="UP000757540">
    <property type="component" value="Unassembled WGS sequence"/>
</dbReference>
<dbReference type="InterPro" id="IPR018392">
    <property type="entry name" value="LysM"/>
</dbReference>
<evidence type="ECO:0000313" key="3">
    <source>
        <dbReference type="EMBL" id="NOV96899.1"/>
    </source>
</evidence>
<name>A0ABX2A224_9MICO</name>
<protein>
    <recommendedName>
        <fullName evidence="2">LysM domain-containing protein</fullName>
    </recommendedName>
</protein>
<gene>
    <name evidence="3" type="ORF">HDG69_001452</name>
</gene>
<keyword evidence="4" id="KW-1185">Reference proteome</keyword>
<keyword evidence="1" id="KW-0812">Transmembrane</keyword>
<sequence length="114" mass="11750">MASITTASVGETRGLDGLRLTARGRRALVGLAAFLLSVPLVAWGAGAVADAPRSAVEVRLQTVAPGETLWQYAATVAAPGEDLRDVVADLKELNGMRTAALQVGQVVVLPQTGE</sequence>
<comment type="caution">
    <text evidence="3">The sequence shown here is derived from an EMBL/GenBank/DDBJ whole genome shotgun (WGS) entry which is preliminary data.</text>
</comment>
<keyword evidence="1" id="KW-1133">Transmembrane helix</keyword>
<dbReference type="EMBL" id="JABEZU010000001">
    <property type="protein sequence ID" value="NOV96899.1"/>
    <property type="molecule type" value="Genomic_DNA"/>
</dbReference>